<accession>A0A8X7ZQQ1</accession>
<feature type="chain" id="PRO_5036455163" description="Secreted protein" evidence="1">
    <location>
        <begin position="24"/>
        <end position="93"/>
    </location>
</feature>
<evidence type="ECO:0000313" key="2">
    <source>
        <dbReference type="EMBL" id="KAG6772277.1"/>
    </source>
</evidence>
<proteinExistence type="predicted"/>
<keyword evidence="1" id="KW-0732">Signal</keyword>
<dbReference type="OrthoDB" id="2018517at2759"/>
<reference evidence="2" key="1">
    <citation type="journal article" date="2020" name="bioRxiv">
        <title>Hybrid origin of Populus tomentosa Carr. identified through genome sequencing and phylogenomic analysis.</title>
        <authorList>
            <person name="An X."/>
            <person name="Gao K."/>
            <person name="Chen Z."/>
            <person name="Li J."/>
            <person name="Yang X."/>
            <person name="Yang X."/>
            <person name="Zhou J."/>
            <person name="Guo T."/>
            <person name="Zhao T."/>
            <person name="Huang S."/>
            <person name="Miao D."/>
            <person name="Khan W.U."/>
            <person name="Rao P."/>
            <person name="Ye M."/>
            <person name="Lei B."/>
            <person name="Liao W."/>
            <person name="Wang J."/>
            <person name="Ji L."/>
            <person name="Li Y."/>
            <person name="Guo B."/>
            <person name="Mustafa N.S."/>
            <person name="Li S."/>
            <person name="Yun Q."/>
            <person name="Keller S.R."/>
            <person name="Mao J."/>
            <person name="Zhang R."/>
            <person name="Strauss S.H."/>
        </authorList>
    </citation>
    <scope>NUCLEOTIDE SEQUENCE</scope>
    <source>
        <strain evidence="2">GM15</strain>
        <tissue evidence="2">Leaf</tissue>
    </source>
</reference>
<evidence type="ECO:0000313" key="3">
    <source>
        <dbReference type="Proteomes" id="UP000886885"/>
    </source>
</evidence>
<sequence>MPMILNLVGTALFAKLLVMLVKAQLGCLLTKNGRSSEKQGLEIPFESTLASPIARIRTEEPVRMLMDDSDVVSAALLVNDLSPLHIHGCPHSC</sequence>
<protein>
    <recommendedName>
        <fullName evidence="4">Secreted protein</fullName>
    </recommendedName>
</protein>
<dbReference type="Proteomes" id="UP000886885">
    <property type="component" value="Chromosome 6A"/>
</dbReference>
<comment type="caution">
    <text evidence="2">The sequence shown here is derived from an EMBL/GenBank/DDBJ whole genome shotgun (WGS) entry which is preliminary data.</text>
</comment>
<organism evidence="2 3">
    <name type="scientific">Populus tomentosa</name>
    <name type="common">Chinese white poplar</name>
    <dbReference type="NCBI Taxonomy" id="118781"/>
    <lineage>
        <taxon>Eukaryota</taxon>
        <taxon>Viridiplantae</taxon>
        <taxon>Streptophyta</taxon>
        <taxon>Embryophyta</taxon>
        <taxon>Tracheophyta</taxon>
        <taxon>Spermatophyta</taxon>
        <taxon>Magnoliopsida</taxon>
        <taxon>eudicotyledons</taxon>
        <taxon>Gunneridae</taxon>
        <taxon>Pentapetalae</taxon>
        <taxon>rosids</taxon>
        <taxon>fabids</taxon>
        <taxon>Malpighiales</taxon>
        <taxon>Salicaceae</taxon>
        <taxon>Saliceae</taxon>
        <taxon>Populus</taxon>
    </lineage>
</organism>
<keyword evidence="3" id="KW-1185">Reference proteome</keyword>
<dbReference type="EMBL" id="JAAWWB010000011">
    <property type="protein sequence ID" value="KAG6772277.1"/>
    <property type="molecule type" value="Genomic_DNA"/>
</dbReference>
<name>A0A8X7ZQQ1_POPTO</name>
<evidence type="ECO:0008006" key="4">
    <source>
        <dbReference type="Google" id="ProtNLM"/>
    </source>
</evidence>
<feature type="signal peptide" evidence="1">
    <location>
        <begin position="1"/>
        <end position="23"/>
    </location>
</feature>
<evidence type="ECO:0000256" key="1">
    <source>
        <dbReference type="SAM" id="SignalP"/>
    </source>
</evidence>
<gene>
    <name evidence="2" type="ORF">POTOM_023680</name>
</gene>
<dbReference type="AlphaFoldDB" id="A0A8X7ZQQ1"/>